<evidence type="ECO:0000313" key="2">
    <source>
        <dbReference type="Proteomes" id="UP001237011"/>
    </source>
</evidence>
<dbReference type="EMBL" id="CP132191">
    <property type="protein sequence ID" value="WLP85773.1"/>
    <property type="molecule type" value="Genomic_DNA"/>
</dbReference>
<proteinExistence type="predicted"/>
<name>A0ABY9HDL1_9MOLU</name>
<gene>
    <name evidence="1" type="ORF">Q8852_01320</name>
</gene>
<evidence type="ECO:0000313" key="1">
    <source>
        <dbReference type="EMBL" id="WLP85773.1"/>
    </source>
</evidence>
<keyword evidence="2" id="KW-1185">Reference proteome</keyword>
<dbReference type="InterPro" id="IPR018247">
    <property type="entry name" value="EF_Hand_1_Ca_BS"/>
</dbReference>
<accession>A0ABY9HDL1</accession>
<dbReference type="Proteomes" id="UP001237011">
    <property type="component" value="Chromosome"/>
</dbReference>
<organism evidence="1 2">
    <name type="scientific">Mycoplasma seminis</name>
    <dbReference type="NCBI Taxonomy" id="512749"/>
    <lineage>
        <taxon>Bacteria</taxon>
        <taxon>Bacillati</taxon>
        <taxon>Mycoplasmatota</taxon>
        <taxon>Mollicutes</taxon>
        <taxon>Mycoplasmataceae</taxon>
        <taxon>Mycoplasma</taxon>
    </lineage>
</organism>
<reference evidence="1" key="1">
    <citation type="submission" date="2023-08" db="EMBL/GenBank/DDBJ databases">
        <title>Complete genome sequence of Mycoplasma seminis 2200.</title>
        <authorList>
            <person name="Spergser J."/>
        </authorList>
    </citation>
    <scope>NUCLEOTIDE SEQUENCE [LARGE SCALE GENOMIC DNA]</scope>
    <source>
        <strain evidence="1">2200</strain>
    </source>
</reference>
<sequence>MSKNTKYIKLRTMMYYLVPGPACKLPGLTEADAKVENRFYGNKFRALYLNDHLILCSESKKKDFSDLKMYTINLKTKIKTEIPEELMLNTIELIEEINEAANFDDDNDKAVELYEMFDALNKEFFDSVFELGDSRGFEFFYLADEFYGKHQYTSDLRAVELALKPSAKTAITYEIKGLTQAQINKINSKYQYPEDILNALDRHSKFEYQVHSIGTKNYAKTLNAIDPHLAEDLAEATWMSYLDSKPTFQEELPFSFGHGMVFKEMFQIRGFAKYCRKVLDGTIFDKEYQEGFKTEGCVLLDNSTMKFTYLNNWDDSIFSGFYGLPVSAFNTKVQIKKEGDKFLLKLPFGLEHPIY</sequence>
<dbReference type="RefSeq" id="WP_305938197.1">
    <property type="nucleotide sequence ID" value="NZ_CP132191.1"/>
</dbReference>
<dbReference type="PROSITE" id="PS00018">
    <property type="entry name" value="EF_HAND_1"/>
    <property type="match status" value="1"/>
</dbReference>
<protein>
    <submittedName>
        <fullName evidence="1">Uncharacterized protein</fullName>
    </submittedName>
</protein>